<sequence length="489" mass="55783">MKLDQKKTKTLGALKTAGYRSKSIKDELRDNLREKIKKGEETFPGVWGYEDSVVPELERAILSRHNINLLGLRGQAKTRLARLMVNLLDEWIPVVAGSEINDDPLKPMSRFAKQLILEKGDDTPITWLHRDERFYEKLATPDVTVADLIGDVDPIKAANLKLSYADDRVIHFGMIPRANRCIFVINELPDLQARIQVSLFNILQEGDIQIRGFKLRLPLDLQFVFTANPEDYTNRGSIVTPLKDRIGSQILTHYPDDIETARKITEQESNLDERQTSAVYVPDIAKDLLEQISFEARNSEYVDVKSGVSARTSITAFENLLSTAERRALMTGAESTMVRLSDFLGIIPAITGKIELVYEGEQEGADGVAAILIDDAIKSLFPQYFPKINKLEKKDTETPYDELLHWFFQGQGFELLDDFTDEEYQRALDSIPQLNRLVKEFQPDWPEEDVYFLKELVLWGLVAHKKLSKNRFSEGYQFKDLYGSFISGL</sequence>
<proteinExistence type="predicted"/>
<reference evidence="1" key="1">
    <citation type="submission" date="2019-07" db="EMBL/GenBank/DDBJ databases">
        <authorList>
            <person name="De-Chao Zhang Q."/>
        </authorList>
    </citation>
    <scope>NUCLEOTIDE SEQUENCE</scope>
    <source>
        <strain evidence="1">TP-CH-4</strain>
    </source>
</reference>
<dbReference type="Gene3D" id="3.40.50.300">
    <property type="entry name" value="P-loop containing nucleotide triphosphate hydrolases"/>
    <property type="match status" value="1"/>
</dbReference>
<dbReference type="SUPFAM" id="SSF52540">
    <property type="entry name" value="P-loop containing nucleoside triphosphate hydrolases"/>
    <property type="match status" value="1"/>
</dbReference>
<dbReference type="Proteomes" id="UP000707206">
    <property type="component" value="Unassembled WGS sequence"/>
</dbReference>
<protein>
    <submittedName>
        <fullName evidence="1">Magnesium chelatase</fullName>
    </submittedName>
</protein>
<dbReference type="GO" id="GO:0004672">
    <property type="term" value="F:protein kinase activity"/>
    <property type="evidence" value="ECO:0007669"/>
    <property type="project" value="TreeGrafter"/>
</dbReference>
<dbReference type="RefSeq" id="WP_152574633.1">
    <property type="nucleotide sequence ID" value="NZ_VIKU02000003.1"/>
</dbReference>
<reference evidence="1" key="2">
    <citation type="submission" date="2020-03" db="EMBL/GenBank/DDBJ databases">
        <title>Flavobacteriaceae bacterium strain TP-CH-4, a member of the family Flavobacteriaceae isolated from a deep-sea seamount.</title>
        <authorList>
            <person name="Zhang D.-C."/>
        </authorList>
    </citation>
    <scope>NUCLEOTIDE SEQUENCE</scope>
    <source>
        <strain evidence="1">TP-CH-4</strain>
    </source>
</reference>
<comment type="caution">
    <text evidence="1">The sequence shown here is derived from an EMBL/GenBank/DDBJ whole genome shotgun (WGS) entry which is preliminary data.</text>
</comment>
<dbReference type="PANTHER" id="PTHR30267">
    <property type="entry name" value="PROTEIN KINASE PRKA"/>
    <property type="match status" value="1"/>
</dbReference>
<evidence type="ECO:0000313" key="2">
    <source>
        <dbReference type="Proteomes" id="UP000707206"/>
    </source>
</evidence>
<keyword evidence="2" id="KW-1185">Reference proteome</keyword>
<dbReference type="AlphaFoldDB" id="A0A967E653"/>
<evidence type="ECO:0000313" key="1">
    <source>
        <dbReference type="EMBL" id="NHF60137.1"/>
    </source>
</evidence>
<organism evidence="1 2">
    <name type="scientific">Pelagihabitans pacificus</name>
    <dbReference type="NCBI Taxonomy" id="2696054"/>
    <lineage>
        <taxon>Bacteria</taxon>
        <taxon>Pseudomonadati</taxon>
        <taxon>Bacteroidota</taxon>
        <taxon>Flavobacteriia</taxon>
        <taxon>Flavobacteriales</taxon>
        <taxon>Flavobacteriaceae</taxon>
        <taxon>Pelagihabitans</taxon>
    </lineage>
</organism>
<dbReference type="EMBL" id="VIKU02000003">
    <property type="protein sequence ID" value="NHF60137.1"/>
    <property type="molecule type" value="Genomic_DNA"/>
</dbReference>
<dbReference type="PANTHER" id="PTHR30267:SF2">
    <property type="entry name" value="PROTEIN PRKA"/>
    <property type="match status" value="1"/>
</dbReference>
<name>A0A967E653_9FLAO</name>
<dbReference type="InterPro" id="IPR027417">
    <property type="entry name" value="P-loop_NTPase"/>
</dbReference>
<gene>
    <name evidence="1" type="ORF">FK220_012335</name>
</gene>
<accession>A0A967E653</accession>